<proteinExistence type="inferred from homology"/>
<dbReference type="PANTHER" id="PTHR35601:SF1">
    <property type="entry name" value="TOXIN RELE"/>
    <property type="match status" value="1"/>
</dbReference>
<dbReference type="Proteomes" id="UP000029839">
    <property type="component" value="Unassembled WGS sequence"/>
</dbReference>
<sequence>MTEAEPYELVLTPPAVRAIRSRLPEAIAAAVIEFLTGALVNNPRRVGKPLRGDLAGIHSARRGTYRVLYRINDDLREVVVLRIEHRADVYRPH</sequence>
<keyword evidence="4" id="KW-1185">Reference proteome</keyword>
<dbReference type="Gene3D" id="3.30.2310.20">
    <property type="entry name" value="RelE-like"/>
    <property type="match status" value="1"/>
</dbReference>
<comment type="caution">
    <text evidence="3">The sequence shown here is derived from an EMBL/GenBank/DDBJ whole genome shotgun (WGS) entry which is preliminary data.</text>
</comment>
<comment type="similarity">
    <text evidence="1">Belongs to the RelE toxin family.</text>
</comment>
<organism evidence="3 4">
    <name type="scientific">Cellulomonas carbonis T26</name>
    <dbReference type="NCBI Taxonomy" id="947969"/>
    <lineage>
        <taxon>Bacteria</taxon>
        <taxon>Bacillati</taxon>
        <taxon>Actinomycetota</taxon>
        <taxon>Actinomycetes</taxon>
        <taxon>Micrococcales</taxon>
        <taxon>Cellulomonadaceae</taxon>
        <taxon>Cellulomonas</taxon>
    </lineage>
</organism>
<dbReference type="Pfam" id="PF05016">
    <property type="entry name" value="ParE_toxin"/>
    <property type="match status" value="1"/>
</dbReference>
<keyword evidence="2" id="KW-1277">Toxin-antitoxin system</keyword>
<evidence type="ECO:0000256" key="1">
    <source>
        <dbReference type="ARBA" id="ARBA00006226"/>
    </source>
</evidence>
<reference evidence="3 4" key="1">
    <citation type="submission" date="2013-08" db="EMBL/GenBank/DDBJ databases">
        <title>Genome sequencing of Cellulomonas carbonis T26.</title>
        <authorList>
            <person name="Chen F."/>
            <person name="Li Y."/>
            <person name="Wang G."/>
        </authorList>
    </citation>
    <scope>NUCLEOTIDE SEQUENCE [LARGE SCALE GENOMIC DNA]</scope>
    <source>
        <strain evidence="3 4">T26</strain>
    </source>
</reference>
<gene>
    <name evidence="3" type="ORF">N868_14100</name>
</gene>
<dbReference type="PANTHER" id="PTHR35601">
    <property type="entry name" value="TOXIN RELE"/>
    <property type="match status" value="1"/>
</dbReference>
<evidence type="ECO:0000313" key="4">
    <source>
        <dbReference type="Proteomes" id="UP000029839"/>
    </source>
</evidence>
<dbReference type="AlphaFoldDB" id="A0A0A0BQE0"/>
<evidence type="ECO:0000313" key="3">
    <source>
        <dbReference type="EMBL" id="KGM10688.1"/>
    </source>
</evidence>
<dbReference type="SUPFAM" id="SSF143011">
    <property type="entry name" value="RelE-like"/>
    <property type="match status" value="1"/>
</dbReference>
<evidence type="ECO:0000256" key="2">
    <source>
        <dbReference type="ARBA" id="ARBA00022649"/>
    </source>
</evidence>
<reference evidence="3 4" key="2">
    <citation type="journal article" date="2015" name="Stand. Genomic Sci.">
        <title>Draft genome sequence of Cellulomonas carbonis T26(T) and comparative analysis of six Cellulomonas genomes.</title>
        <authorList>
            <person name="Zhuang W."/>
            <person name="Zhang S."/>
            <person name="Xia X."/>
            <person name="Wang G."/>
        </authorList>
    </citation>
    <scope>NUCLEOTIDE SEQUENCE [LARGE SCALE GENOMIC DNA]</scope>
    <source>
        <strain evidence="3 4">T26</strain>
    </source>
</reference>
<dbReference type="EMBL" id="AXCY01000042">
    <property type="protein sequence ID" value="KGM10688.1"/>
    <property type="molecule type" value="Genomic_DNA"/>
</dbReference>
<dbReference type="InterPro" id="IPR007712">
    <property type="entry name" value="RelE/ParE_toxin"/>
</dbReference>
<accession>A0A0A0BQE0</accession>
<dbReference type="OrthoDB" id="5326046at2"/>
<protein>
    <submittedName>
        <fullName evidence="3">Toxin RelE</fullName>
    </submittedName>
</protein>
<name>A0A0A0BQE0_9CELL</name>
<dbReference type="InterPro" id="IPR035093">
    <property type="entry name" value="RelE/ParE_toxin_dom_sf"/>
</dbReference>
<dbReference type="RefSeq" id="WP_043606583.1">
    <property type="nucleotide sequence ID" value="NZ_AXCY01000042.1"/>
</dbReference>